<dbReference type="Proteomes" id="UP000568839">
    <property type="component" value="Unassembled WGS sequence"/>
</dbReference>
<reference evidence="3 4" key="1">
    <citation type="submission" date="2020-08" db="EMBL/GenBank/DDBJ databases">
        <title>Genomic Encyclopedia of Type Strains, Phase IV (KMG-IV): sequencing the most valuable type-strain genomes for metagenomic binning, comparative biology and taxonomic classification.</title>
        <authorList>
            <person name="Goeker M."/>
        </authorList>
    </citation>
    <scope>NUCLEOTIDE SEQUENCE [LARGE SCALE GENOMIC DNA]</scope>
    <source>
        <strain evidence="3 4">DSM 21769</strain>
    </source>
</reference>
<dbReference type="EMBL" id="JACHHJ010000005">
    <property type="protein sequence ID" value="MBB6451062.1"/>
    <property type="molecule type" value="Genomic_DNA"/>
</dbReference>
<dbReference type="InterPro" id="IPR000215">
    <property type="entry name" value="Serpin_fam"/>
</dbReference>
<comment type="caution">
    <text evidence="3">The sequence shown here is derived from an EMBL/GenBank/DDBJ whole genome shotgun (WGS) entry which is preliminary data.</text>
</comment>
<accession>A0A841Q0J4</accession>
<dbReference type="CDD" id="cd19588">
    <property type="entry name" value="serpin_miropin-like"/>
    <property type="match status" value="1"/>
</dbReference>
<dbReference type="InterPro" id="IPR042178">
    <property type="entry name" value="Serpin_sf_1"/>
</dbReference>
<organism evidence="3 4">
    <name type="scientific">Geomicrobium halophilum</name>
    <dbReference type="NCBI Taxonomy" id="549000"/>
    <lineage>
        <taxon>Bacteria</taxon>
        <taxon>Bacillati</taxon>
        <taxon>Bacillota</taxon>
        <taxon>Bacilli</taxon>
        <taxon>Bacillales</taxon>
        <taxon>Geomicrobium</taxon>
    </lineage>
</organism>
<dbReference type="PROSITE" id="PS51257">
    <property type="entry name" value="PROKAR_LIPOPROTEIN"/>
    <property type="match status" value="1"/>
</dbReference>
<dbReference type="PROSITE" id="PS00284">
    <property type="entry name" value="SERPIN"/>
    <property type="match status" value="1"/>
</dbReference>
<dbReference type="AlphaFoldDB" id="A0A841Q0J4"/>
<dbReference type="GO" id="GO:0004867">
    <property type="term" value="F:serine-type endopeptidase inhibitor activity"/>
    <property type="evidence" value="ECO:0007669"/>
    <property type="project" value="InterPro"/>
</dbReference>
<keyword evidence="4" id="KW-1185">Reference proteome</keyword>
<sequence length="407" mass="45065">MVHRWYKILVPSVLALGLSGCGTGEGDNGDAAVDVPEDAEPSADVLDAQRSFGVELFQKAWEEDRNTLLSPVSAYMALAMTLNGADGDTHAEMAETLGVTENEMGELNETMQVMLAEMTSSEDVTFELANSIWAEEGRAVDEDFHQVMEEYYDASFHEVDFSDPATEDTMNDWVSDETNGMIDDLVDGLDPDMVMMLVNALYFQGDWTLPFDEEATYEETFTTASGEEETVNMMTETEDYAYGTFDGYEAVELPYGENEDFSMIAALPDEDADPGDVLNSWQDPEWLEELDEQEVQVNFPSFEIEEDNVLHPILQEMSMIEAFDSEAAEFPHLFAEGGGGFFISGVQQMTKMEVTEEGTEAAAATGVGVTSVSSSTSMTFDRPFFLLLMENETKTPLFMGYVENPAD</sequence>
<evidence type="ECO:0000259" key="2">
    <source>
        <dbReference type="SMART" id="SM00093"/>
    </source>
</evidence>
<dbReference type="Gene3D" id="3.30.497.10">
    <property type="entry name" value="Antithrombin, subunit I, domain 2"/>
    <property type="match status" value="1"/>
</dbReference>
<dbReference type="InterPro" id="IPR042185">
    <property type="entry name" value="Serpin_sf_2"/>
</dbReference>
<dbReference type="Pfam" id="PF00079">
    <property type="entry name" value="Serpin"/>
    <property type="match status" value="1"/>
</dbReference>
<proteinExistence type="inferred from homology"/>
<dbReference type="InterPro" id="IPR023796">
    <property type="entry name" value="Serpin_dom"/>
</dbReference>
<dbReference type="RefSeq" id="WP_184405131.1">
    <property type="nucleotide sequence ID" value="NZ_JACHHJ010000005.1"/>
</dbReference>
<dbReference type="SUPFAM" id="SSF56574">
    <property type="entry name" value="Serpins"/>
    <property type="match status" value="1"/>
</dbReference>
<protein>
    <submittedName>
        <fullName evidence="3">Serpin B</fullName>
    </submittedName>
</protein>
<dbReference type="InterPro" id="IPR036186">
    <property type="entry name" value="Serpin_sf"/>
</dbReference>
<dbReference type="SMART" id="SM00093">
    <property type="entry name" value="SERPIN"/>
    <property type="match status" value="1"/>
</dbReference>
<dbReference type="GO" id="GO:0005615">
    <property type="term" value="C:extracellular space"/>
    <property type="evidence" value="ECO:0007669"/>
    <property type="project" value="InterPro"/>
</dbReference>
<evidence type="ECO:0000313" key="3">
    <source>
        <dbReference type="EMBL" id="MBB6451062.1"/>
    </source>
</evidence>
<comment type="similarity">
    <text evidence="1">Belongs to the serpin family.</text>
</comment>
<gene>
    <name evidence="3" type="ORF">HNR44_003056</name>
</gene>
<dbReference type="Gene3D" id="2.30.39.10">
    <property type="entry name" value="Alpha-1-antitrypsin, domain 1"/>
    <property type="match status" value="1"/>
</dbReference>
<dbReference type="InterPro" id="IPR023795">
    <property type="entry name" value="Serpin_CS"/>
</dbReference>
<evidence type="ECO:0000256" key="1">
    <source>
        <dbReference type="RuleBase" id="RU000411"/>
    </source>
</evidence>
<feature type="domain" description="Serpin" evidence="2">
    <location>
        <begin position="54"/>
        <end position="405"/>
    </location>
</feature>
<dbReference type="PANTHER" id="PTHR11461">
    <property type="entry name" value="SERINE PROTEASE INHIBITOR, SERPIN"/>
    <property type="match status" value="1"/>
</dbReference>
<dbReference type="PANTHER" id="PTHR11461:SF211">
    <property type="entry name" value="GH10112P-RELATED"/>
    <property type="match status" value="1"/>
</dbReference>
<evidence type="ECO:0000313" key="4">
    <source>
        <dbReference type="Proteomes" id="UP000568839"/>
    </source>
</evidence>
<name>A0A841Q0J4_9BACL</name>